<sequence length="60" mass="6726">MFSDFAYVCQLRIASIYTCRLVAALVLAVLLAWAYPQLSSPGSRYSQEVDQQLLEPSGRE</sequence>
<name>A0A9W8GQC1_9FUNG</name>
<evidence type="ECO:0000313" key="4">
    <source>
        <dbReference type="Proteomes" id="UP001140011"/>
    </source>
</evidence>
<keyword evidence="2" id="KW-0472">Membrane</keyword>
<evidence type="ECO:0000256" key="1">
    <source>
        <dbReference type="SAM" id="MobiDB-lite"/>
    </source>
</evidence>
<comment type="caution">
    <text evidence="3">The sequence shown here is derived from an EMBL/GenBank/DDBJ whole genome shotgun (WGS) entry which is preliminary data.</text>
</comment>
<gene>
    <name evidence="3" type="ORF">GGI19_005377</name>
</gene>
<organism evidence="3 4">
    <name type="scientific">Coemansia pectinata</name>
    <dbReference type="NCBI Taxonomy" id="1052879"/>
    <lineage>
        <taxon>Eukaryota</taxon>
        <taxon>Fungi</taxon>
        <taxon>Fungi incertae sedis</taxon>
        <taxon>Zoopagomycota</taxon>
        <taxon>Kickxellomycotina</taxon>
        <taxon>Kickxellomycetes</taxon>
        <taxon>Kickxellales</taxon>
        <taxon>Kickxellaceae</taxon>
        <taxon>Coemansia</taxon>
    </lineage>
</organism>
<keyword evidence="4" id="KW-1185">Reference proteome</keyword>
<evidence type="ECO:0000256" key="2">
    <source>
        <dbReference type="SAM" id="Phobius"/>
    </source>
</evidence>
<dbReference type="AlphaFoldDB" id="A0A9W8GQC1"/>
<feature type="transmembrane region" description="Helical" evidence="2">
    <location>
        <begin position="12"/>
        <end position="35"/>
    </location>
</feature>
<keyword evidence="2" id="KW-1133">Transmembrane helix</keyword>
<proteinExistence type="predicted"/>
<keyword evidence="2" id="KW-0812">Transmembrane</keyword>
<reference evidence="3" key="1">
    <citation type="submission" date="2022-07" db="EMBL/GenBank/DDBJ databases">
        <title>Phylogenomic reconstructions and comparative analyses of Kickxellomycotina fungi.</title>
        <authorList>
            <person name="Reynolds N.K."/>
            <person name="Stajich J.E."/>
            <person name="Barry K."/>
            <person name="Grigoriev I.V."/>
            <person name="Crous P."/>
            <person name="Smith M.E."/>
        </authorList>
    </citation>
    <scope>NUCLEOTIDE SEQUENCE</scope>
    <source>
        <strain evidence="3">BCRC 34297</strain>
    </source>
</reference>
<feature type="region of interest" description="Disordered" evidence="1">
    <location>
        <begin position="39"/>
        <end position="60"/>
    </location>
</feature>
<accession>A0A9W8GQC1</accession>
<protein>
    <submittedName>
        <fullName evidence="3">Uncharacterized protein</fullName>
    </submittedName>
</protein>
<dbReference type="Proteomes" id="UP001140011">
    <property type="component" value="Unassembled WGS sequence"/>
</dbReference>
<dbReference type="EMBL" id="JANBUH010000662">
    <property type="protein sequence ID" value="KAJ2749955.1"/>
    <property type="molecule type" value="Genomic_DNA"/>
</dbReference>
<evidence type="ECO:0000313" key="3">
    <source>
        <dbReference type="EMBL" id="KAJ2749955.1"/>
    </source>
</evidence>
<feature type="compositionally biased region" description="Polar residues" evidence="1">
    <location>
        <begin position="39"/>
        <end position="50"/>
    </location>
</feature>